<sequence>MNYFKSQKLKLLVMLSITLLVFGFLIVDSINVNKGGNKFPQANSGVIDFTHWNFKSNGMINLNGQWEFYKDKLISPEEFEIALINSNKQYSTVPGIFATQGYGTYRLKVLVNNPNDIYSIKIDYIQSAYKLWVNDSLVMSNGVVGSSKEAMTPQLLPKMGTFIPNSKEFYITLQVSNYYSELGFIDNIVMGDNQVVSSYRDKKLAFDLFILGSTFIAALYNIGVYVKRRKDKAPLYFAIVCLLIAIRTMFIGERFFIMLFPGFSYQVAVKIMVLTFYVYIPFIVLFINKCYGEILLKDLVKISTVTAFLYTLIAVISPIKYYLQYIIPFEGFALSMLLYMMYKISKTHISSGQPDYIALVGLFALFISRVNDILYEYSIIISTSLAPLGSLVFIVANYYVLAGRQSNAYNSLEIAREKLESINKLKDDFFAITSHELKTPISGIVGLSESLINKNILNAEDQSSINLINLSVKRLSNLVEDMTLFSRLKNNNIKLHKKPIKINRLVDNVVRFLDTSVGKKEIKIINLIDKDVPYIVADENRIQQILYNLISNSIKFTHTGNIVISYICNEGYLEVSVEDQGIGIPEDKLQDIFKIYEQVEGVSSNYGGTGIGLYITKQLVELHKGSIVASSDFGKGSKFTFSIPLATGDIIPSGIDQLNNEVAYDELETNRNHYNYEYIEEKASNTSYINNIRHSYKILVVDDEYINQKVLENYLSEISEDILIASNGKEALDILELNEDIDLVILDMMMPDLLGYEVSENIRKKKNIFELPILIMTADRRIESLISSFECGANDYLNKPFDKTELLARVTTLLTLKSKVKEALNLSNQIIEANKEVKSLSEQNVENNKKVEALMEYDKLKTEFFTNISHELKTPLNVISSTIQLLESLDRNKQLGDEKIKYYFKIMNQNSLRLLRLINNLIDTTKIDGGYIGLNLKNDNIVYVVEEICQSVTEYGNAKKIEIIFDTDIEEKIMAFDEEKIERIILNILSNAIKFTKEDGSIFINIYDKDDNIEISIKDTGIGIPKELTEYIFERFAQIDKSITRQNEGSGIGLALVKSLVEMHEGTISVASEVGVGSEFIINLPVRILQGEDINSIAYKQIREESKLKYDKSLSIEFSDIYL</sequence>
<evidence type="ECO:0000259" key="12">
    <source>
        <dbReference type="PROSITE" id="PS50109"/>
    </source>
</evidence>
<keyword evidence="5" id="KW-0808">Transferase</keyword>
<keyword evidence="11" id="KW-0812">Transmembrane</keyword>
<name>A0ABQ1EDB0_9CLOT</name>
<dbReference type="SUPFAM" id="SSF55874">
    <property type="entry name" value="ATPase domain of HSP90 chaperone/DNA topoisomerase II/histidine kinase"/>
    <property type="match status" value="2"/>
</dbReference>
<evidence type="ECO:0000259" key="13">
    <source>
        <dbReference type="PROSITE" id="PS50110"/>
    </source>
</evidence>
<evidence type="ECO:0000256" key="9">
    <source>
        <dbReference type="PROSITE-ProRule" id="PRU00169"/>
    </source>
</evidence>
<dbReference type="Pfam" id="PF07695">
    <property type="entry name" value="7TMR-DISM_7TM"/>
    <property type="match status" value="1"/>
</dbReference>
<feature type="transmembrane region" description="Helical" evidence="11">
    <location>
        <begin position="235"/>
        <end position="257"/>
    </location>
</feature>
<dbReference type="InterPro" id="IPR036097">
    <property type="entry name" value="HisK_dim/P_sf"/>
</dbReference>
<dbReference type="Gene3D" id="1.10.287.130">
    <property type="match status" value="2"/>
</dbReference>
<feature type="transmembrane region" description="Helical" evidence="11">
    <location>
        <begin position="263"/>
        <end position="287"/>
    </location>
</feature>
<evidence type="ECO:0000256" key="6">
    <source>
        <dbReference type="ARBA" id="ARBA00022777"/>
    </source>
</evidence>
<evidence type="ECO:0000256" key="5">
    <source>
        <dbReference type="ARBA" id="ARBA00022679"/>
    </source>
</evidence>
<keyword evidence="15" id="KW-1185">Reference proteome</keyword>
<keyword evidence="7" id="KW-0902">Two-component regulatory system</keyword>
<evidence type="ECO:0000313" key="14">
    <source>
        <dbReference type="EMBL" id="GFZ32791.1"/>
    </source>
</evidence>
<feature type="coiled-coil region" evidence="10">
    <location>
        <begin position="816"/>
        <end position="850"/>
    </location>
</feature>
<feature type="transmembrane region" description="Helical" evidence="11">
    <location>
        <begin position="204"/>
        <end position="223"/>
    </location>
</feature>
<dbReference type="EMBL" id="BMBA01000003">
    <property type="protein sequence ID" value="GFZ32791.1"/>
    <property type="molecule type" value="Genomic_DNA"/>
</dbReference>
<keyword evidence="10" id="KW-0175">Coiled coil</keyword>
<dbReference type="InterPro" id="IPR011623">
    <property type="entry name" value="7TMR_DISM_rcpt_extracell_dom1"/>
</dbReference>
<dbReference type="InterPro" id="IPR011006">
    <property type="entry name" value="CheY-like_superfamily"/>
</dbReference>
<feature type="domain" description="Response regulatory" evidence="13">
    <location>
        <begin position="697"/>
        <end position="814"/>
    </location>
</feature>
<dbReference type="SUPFAM" id="SSF47384">
    <property type="entry name" value="Homodimeric domain of signal transducing histidine kinase"/>
    <property type="match status" value="2"/>
</dbReference>
<dbReference type="InterPro" id="IPR001789">
    <property type="entry name" value="Sig_transdc_resp-reg_receiver"/>
</dbReference>
<dbReference type="InterPro" id="IPR004358">
    <property type="entry name" value="Sig_transdc_His_kin-like_C"/>
</dbReference>
<feature type="transmembrane region" description="Helical" evidence="11">
    <location>
        <begin position="354"/>
        <end position="371"/>
    </location>
</feature>
<proteinExistence type="predicted"/>
<dbReference type="RefSeq" id="WP_206871056.1">
    <property type="nucleotide sequence ID" value="NZ_BMBA01000003.1"/>
</dbReference>
<dbReference type="PANTHER" id="PTHR43047">
    <property type="entry name" value="TWO-COMPONENT HISTIDINE PROTEIN KINASE"/>
    <property type="match status" value="1"/>
</dbReference>
<evidence type="ECO:0000256" key="11">
    <source>
        <dbReference type="SAM" id="Phobius"/>
    </source>
</evidence>
<dbReference type="CDD" id="cd16922">
    <property type="entry name" value="HATPase_EvgS-ArcB-TorS-like"/>
    <property type="match status" value="2"/>
</dbReference>
<organism evidence="14 15">
    <name type="scientific">Clostridium zeae</name>
    <dbReference type="NCBI Taxonomy" id="2759022"/>
    <lineage>
        <taxon>Bacteria</taxon>
        <taxon>Bacillati</taxon>
        <taxon>Bacillota</taxon>
        <taxon>Clostridia</taxon>
        <taxon>Eubacteriales</taxon>
        <taxon>Clostridiaceae</taxon>
        <taxon>Clostridium</taxon>
    </lineage>
</organism>
<feature type="modified residue" description="4-aspartylphosphate" evidence="9">
    <location>
        <position position="747"/>
    </location>
</feature>
<dbReference type="PROSITE" id="PS50110">
    <property type="entry name" value="RESPONSE_REGULATORY"/>
    <property type="match status" value="1"/>
</dbReference>
<feature type="transmembrane region" description="Helical" evidence="11">
    <location>
        <begin position="377"/>
        <end position="401"/>
    </location>
</feature>
<dbReference type="InterPro" id="IPR003661">
    <property type="entry name" value="HisK_dim/P_dom"/>
</dbReference>
<protein>
    <recommendedName>
        <fullName evidence="3">Stage 0 sporulation protein A homolog</fullName>
        <ecNumber evidence="2">2.7.13.3</ecNumber>
    </recommendedName>
</protein>
<reference evidence="14 15" key="1">
    <citation type="journal article" date="2021" name="Int. J. Syst. Evol. Microbiol.">
        <title>Clostridium zeae sp. nov., isolated from corn silage.</title>
        <authorList>
            <person name="Kobayashi H."/>
            <person name="Tanizawa Y."/>
            <person name="Yagura M."/>
            <person name="Sakamoto M."/>
            <person name="Ohkuma M."/>
            <person name="Tohno M."/>
        </authorList>
    </citation>
    <scope>NUCLEOTIDE SEQUENCE [LARGE SCALE GENOMIC DNA]</scope>
    <source>
        <strain evidence="14 15">CSC2</strain>
    </source>
</reference>
<feature type="domain" description="Histidine kinase" evidence="12">
    <location>
        <begin position="867"/>
        <end position="1088"/>
    </location>
</feature>
<dbReference type="SUPFAM" id="SSF52172">
    <property type="entry name" value="CheY-like"/>
    <property type="match status" value="1"/>
</dbReference>
<dbReference type="EC" id="2.7.13.3" evidence="2"/>
<gene>
    <name evidence="14" type="ORF">CSC2_33170</name>
</gene>
<accession>A0ABQ1EDB0</accession>
<dbReference type="InterPro" id="IPR036890">
    <property type="entry name" value="HATPase_C_sf"/>
</dbReference>
<keyword evidence="11" id="KW-1133">Transmembrane helix</keyword>
<keyword evidence="6" id="KW-0418">Kinase</keyword>
<dbReference type="Gene3D" id="3.40.50.2300">
    <property type="match status" value="1"/>
</dbReference>
<comment type="catalytic activity">
    <reaction evidence="1">
        <text>ATP + protein L-histidine = ADP + protein N-phospho-L-histidine.</text>
        <dbReference type="EC" id="2.7.13.3"/>
    </reaction>
</comment>
<dbReference type="PROSITE" id="PS50109">
    <property type="entry name" value="HIS_KIN"/>
    <property type="match status" value="2"/>
</dbReference>
<dbReference type="SMART" id="SM00387">
    <property type="entry name" value="HATPase_c"/>
    <property type="match status" value="2"/>
</dbReference>
<dbReference type="InterPro" id="IPR005467">
    <property type="entry name" value="His_kinase_dom"/>
</dbReference>
<comment type="caution">
    <text evidence="14">The sequence shown here is derived from an EMBL/GenBank/DDBJ whole genome shotgun (WGS) entry which is preliminary data.</text>
</comment>
<dbReference type="Proteomes" id="UP000663802">
    <property type="component" value="Unassembled WGS sequence"/>
</dbReference>
<dbReference type="Gene3D" id="3.30.565.10">
    <property type="entry name" value="Histidine kinase-like ATPase, C-terminal domain"/>
    <property type="match status" value="2"/>
</dbReference>
<dbReference type="SUPFAM" id="SSF49785">
    <property type="entry name" value="Galactose-binding domain-like"/>
    <property type="match status" value="1"/>
</dbReference>
<dbReference type="PANTHER" id="PTHR43047:SF72">
    <property type="entry name" value="OSMOSENSING HISTIDINE PROTEIN KINASE SLN1"/>
    <property type="match status" value="1"/>
</dbReference>
<evidence type="ECO:0000256" key="3">
    <source>
        <dbReference type="ARBA" id="ARBA00018672"/>
    </source>
</evidence>
<evidence type="ECO:0000256" key="4">
    <source>
        <dbReference type="ARBA" id="ARBA00022553"/>
    </source>
</evidence>
<evidence type="ECO:0000313" key="15">
    <source>
        <dbReference type="Proteomes" id="UP000663802"/>
    </source>
</evidence>
<dbReference type="Pfam" id="PF00512">
    <property type="entry name" value="HisKA"/>
    <property type="match status" value="2"/>
</dbReference>
<evidence type="ECO:0000256" key="8">
    <source>
        <dbReference type="ARBA" id="ARBA00024867"/>
    </source>
</evidence>
<evidence type="ECO:0000256" key="2">
    <source>
        <dbReference type="ARBA" id="ARBA00012438"/>
    </source>
</evidence>
<keyword evidence="4 9" id="KW-0597">Phosphoprotein</keyword>
<evidence type="ECO:0000256" key="1">
    <source>
        <dbReference type="ARBA" id="ARBA00000085"/>
    </source>
</evidence>
<dbReference type="CDD" id="cd00082">
    <property type="entry name" value="HisKA"/>
    <property type="match status" value="2"/>
</dbReference>
<evidence type="ECO:0000256" key="7">
    <source>
        <dbReference type="ARBA" id="ARBA00023012"/>
    </source>
</evidence>
<comment type="function">
    <text evidence="8">May play the central regulatory role in sporulation. It may be an element of the effector pathway responsible for the activation of sporulation genes in response to nutritional stress. Spo0A may act in concert with spo0H (a sigma factor) to control the expression of some genes that are critical to the sporulation process.</text>
</comment>
<dbReference type="Pfam" id="PF02518">
    <property type="entry name" value="HATPase_c"/>
    <property type="match status" value="2"/>
</dbReference>
<dbReference type="SMART" id="SM00388">
    <property type="entry name" value="HisKA"/>
    <property type="match status" value="2"/>
</dbReference>
<dbReference type="InterPro" id="IPR008979">
    <property type="entry name" value="Galactose-bd-like_sf"/>
</dbReference>
<dbReference type="InterPro" id="IPR003594">
    <property type="entry name" value="HATPase_dom"/>
</dbReference>
<keyword evidence="11" id="KW-0472">Membrane</keyword>
<dbReference type="PRINTS" id="PR00344">
    <property type="entry name" value="BCTRLSENSOR"/>
</dbReference>
<feature type="domain" description="Histidine kinase" evidence="12">
    <location>
        <begin position="432"/>
        <end position="647"/>
    </location>
</feature>
<dbReference type="Pfam" id="PF00072">
    <property type="entry name" value="Response_reg"/>
    <property type="match status" value="1"/>
</dbReference>
<dbReference type="SMART" id="SM00448">
    <property type="entry name" value="REC"/>
    <property type="match status" value="1"/>
</dbReference>
<evidence type="ECO:0000256" key="10">
    <source>
        <dbReference type="SAM" id="Coils"/>
    </source>
</evidence>